<sequence length="127" mass="14125">MQPQIEKAIADIRSTFTECIVETEPDGGGGAYVTVRDLALGPPYAQQKIWVGFQITFQYPYADVYPHFTCAELARTDGRSLGDGIGNANWRGRNATQLSRRSNKLNPATDTAALKLLKVMQWLRTHP</sequence>
<evidence type="ECO:0000313" key="2">
    <source>
        <dbReference type="Proteomes" id="UP000057737"/>
    </source>
</evidence>
<dbReference type="Proteomes" id="UP000057737">
    <property type="component" value="Unassembled WGS sequence"/>
</dbReference>
<accession>A0A109K096</accession>
<protein>
    <recommendedName>
        <fullName evidence="3">E2/UBC family protein E</fullName>
    </recommendedName>
</protein>
<dbReference type="AlphaFoldDB" id="A0A109K096"/>
<dbReference type="EMBL" id="LNCU01000039">
    <property type="protein sequence ID" value="KWV58330.1"/>
    <property type="molecule type" value="Genomic_DNA"/>
</dbReference>
<name>A0A109K096_9BRAD</name>
<dbReference type="OrthoDB" id="8252273at2"/>
<evidence type="ECO:0008006" key="3">
    <source>
        <dbReference type="Google" id="ProtNLM"/>
    </source>
</evidence>
<reference evidence="1 2" key="1">
    <citation type="submission" date="2015-11" db="EMBL/GenBank/DDBJ databases">
        <title>Draft Genome Sequence of the Strain BR 10303 (Bradyrhizobium sp.) isolated from nodules of Centrolobium paraense.</title>
        <authorList>
            <person name="Zelli J.E."/>
            <person name="Simoes-Araujo J.L."/>
            <person name="Barauna A.C."/>
            <person name="Silva K."/>
        </authorList>
    </citation>
    <scope>NUCLEOTIDE SEQUENCE [LARGE SCALE GENOMIC DNA]</scope>
    <source>
        <strain evidence="1 2">BR 10303</strain>
    </source>
</reference>
<comment type="caution">
    <text evidence="1">The sequence shown here is derived from an EMBL/GenBank/DDBJ whole genome shotgun (WGS) entry which is preliminary data.</text>
</comment>
<keyword evidence="2" id="KW-1185">Reference proteome</keyword>
<organism evidence="1 2">
    <name type="scientific">Bradyrhizobium macuxiense</name>
    <dbReference type="NCBI Taxonomy" id="1755647"/>
    <lineage>
        <taxon>Bacteria</taxon>
        <taxon>Pseudomonadati</taxon>
        <taxon>Pseudomonadota</taxon>
        <taxon>Alphaproteobacteria</taxon>
        <taxon>Hyphomicrobiales</taxon>
        <taxon>Nitrobacteraceae</taxon>
        <taxon>Bradyrhizobium</taxon>
    </lineage>
</organism>
<proteinExistence type="predicted"/>
<evidence type="ECO:0000313" key="1">
    <source>
        <dbReference type="EMBL" id="KWV58330.1"/>
    </source>
</evidence>
<gene>
    <name evidence="1" type="ORF">AS156_36115</name>
</gene>